<sequence length="117" mass="13283">MAKRRRKFSIIAQYCFLNSPNAIFVNQIPTNGTSPPYTSSEPPYLRNQLPIESFTISTPPTGINSQPGLSILSPHHQNQLPLDMSQVHVSPLLRYDEYNNNVDEAVDGENRDSWRQL</sequence>
<dbReference type="EMBL" id="OZ034822">
    <property type="protein sequence ID" value="CAL1411639.1"/>
    <property type="molecule type" value="Genomic_DNA"/>
</dbReference>
<reference evidence="1 2" key="1">
    <citation type="submission" date="2024-04" db="EMBL/GenBank/DDBJ databases">
        <authorList>
            <person name="Fracassetti M."/>
        </authorList>
    </citation>
    <scope>NUCLEOTIDE SEQUENCE [LARGE SCALE GENOMIC DNA]</scope>
</reference>
<organism evidence="1 2">
    <name type="scientific">Linum trigynum</name>
    <dbReference type="NCBI Taxonomy" id="586398"/>
    <lineage>
        <taxon>Eukaryota</taxon>
        <taxon>Viridiplantae</taxon>
        <taxon>Streptophyta</taxon>
        <taxon>Embryophyta</taxon>
        <taxon>Tracheophyta</taxon>
        <taxon>Spermatophyta</taxon>
        <taxon>Magnoliopsida</taxon>
        <taxon>eudicotyledons</taxon>
        <taxon>Gunneridae</taxon>
        <taxon>Pentapetalae</taxon>
        <taxon>rosids</taxon>
        <taxon>fabids</taxon>
        <taxon>Malpighiales</taxon>
        <taxon>Linaceae</taxon>
        <taxon>Linum</taxon>
    </lineage>
</organism>
<name>A0AAV2GND1_9ROSI</name>
<dbReference type="AlphaFoldDB" id="A0AAV2GND1"/>
<evidence type="ECO:0000313" key="2">
    <source>
        <dbReference type="Proteomes" id="UP001497516"/>
    </source>
</evidence>
<keyword evidence="2" id="KW-1185">Reference proteome</keyword>
<dbReference type="Proteomes" id="UP001497516">
    <property type="component" value="Chromosome 9"/>
</dbReference>
<protein>
    <submittedName>
        <fullName evidence="1">Uncharacterized protein</fullName>
    </submittedName>
</protein>
<evidence type="ECO:0000313" key="1">
    <source>
        <dbReference type="EMBL" id="CAL1411639.1"/>
    </source>
</evidence>
<gene>
    <name evidence="1" type="ORF">LTRI10_LOCUS50982</name>
</gene>
<proteinExistence type="predicted"/>
<accession>A0AAV2GND1</accession>